<dbReference type="Proteomes" id="UP001167160">
    <property type="component" value="Unassembled WGS sequence"/>
</dbReference>
<organism evidence="2 3">
    <name type="scientific">Streptomyces meridianus</name>
    <dbReference type="NCBI Taxonomy" id="2938945"/>
    <lineage>
        <taxon>Bacteria</taxon>
        <taxon>Bacillati</taxon>
        <taxon>Actinomycetota</taxon>
        <taxon>Actinomycetes</taxon>
        <taxon>Kitasatosporales</taxon>
        <taxon>Streptomycetaceae</taxon>
        <taxon>Streptomyces</taxon>
    </lineage>
</organism>
<comment type="caution">
    <text evidence="2">The sequence shown here is derived from an EMBL/GenBank/DDBJ whole genome shotgun (WGS) entry which is preliminary data.</text>
</comment>
<dbReference type="Pfam" id="PF13302">
    <property type="entry name" value="Acetyltransf_3"/>
    <property type="match status" value="1"/>
</dbReference>
<sequence length="168" mass="18914">MIETERLVLRPLTTADVDLIVELHADPQVHRFVPHFTPDQALERLTQVELQWSGRGHGLCAVESKETGEFLGRCGLHYWRQFDEIEIGWVLRPGAWGNGYATEAARACAEWGFDRLDADYFTAMIDPANQASLKVAERVGFSQRRMDTLFGKKITVLGLEREAAAGRA</sequence>
<dbReference type="EMBL" id="JAMQGM010000012">
    <property type="protein sequence ID" value="MCM2576745.1"/>
    <property type="molecule type" value="Genomic_DNA"/>
</dbReference>
<dbReference type="PROSITE" id="PS51186">
    <property type="entry name" value="GNAT"/>
    <property type="match status" value="1"/>
</dbReference>
<dbReference type="PANTHER" id="PTHR43792">
    <property type="entry name" value="GNAT FAMILY, PUTATIVE (AFU_ORTHOLOGUE AFUA_3G00765)-RELATED-RELATED"/>
    <property type="match status" value="1"/>
</dbReference>
<protein>
    <submittedName>
        <fullName evidence="2">GNAT family N-acetyltransferase</fullName>
    </submittedName>
</protein>
<gene>
    <name evidence="2" type="ORF">M1E25_05145</name>
</gene>
<dbReference type="InterPro" id="IPR000182">
    <property type="entry name" value="GNAT_dom"/>
</dbReference>
<evidence type="ECO:0000313" key="3">
    <source>
        <dbReference type="Proteomes" id="UP001167160"/>
    </source>
</evidence>
<keyword evidence="3" id="KW-1185">Reference proteome</keyword>
<dbReference type="PANTHER" id="PTHR43792:SF1">
    <property type="entry name" value="N-ACETYLTRANSFERASE DOMAIN-CONTAINING PROTEIN"/>
    <property type="match status" value="1"/>
</dbReference>
<dbReference type="InterPro" id="IPR016181">
    <property type="entry name" value="Acyl_CoA_acyltransferase"/>
</dbReference>
<reference evidence="2" key="1">
    <citation type="journal article" date="2023" name="Int. J. Syst. Evol. Microbiol.">
        <title>Streptomyces meridianus sp. nov. isolated from brackish water of the Tagus estuary in Alcochete, Portugal.</title>
        <authorList>
            <person name="Santos J.D.N."/>
            <person name="Klimek D."/>
            <person name="Calusinska M."/>
            <person name="Lobo Da Cunha A."/>
            <person name="Catita J."/>
            <person name="Goncalves H."/>
            <person name="Gonzalez I."/>
            <person name="Reyes F."/>
            <person name="Lage O.M."/>
        </authorList>
    </citation>
    <scope>NUCLEOTIDE SEQUENCE</scope>
    <source>
        <strain evidence="2">MTZ3.1</strain>
    </source>
</reference>
<proteinExistence type="predicted"/>
<dbReference type="InterPro" id="IPR051531">
    <property type="entry name" value="N-acetyltransferase"/>
</dbReference>
<dbReference type="SUPFAM" id="SSF55729">
    <property type="entry name" value="Acyl-CoA N-acyltransferases (Nat)"/>
    <property type="match status" value="1"/>
</dbReference>
<feature type="domain" description="N-acetyltransferase" evidence="1">
    <location>
        <begin position="7"/>
        <end position="162"/>
    </location>
</feature>
<accession>A0ABT0X2H3</accession>
<name>A0ABT0X2H3_9ACTN</name>
<dbReference type="RefSeq" id="WP_251410267.1">
    <property type="nucleotide sequence ID" value="NZ_JAMQGM010000012.1"/>
</dbReference>
<evidence type="ECO:0000313" key="2">
    <source>
        <dbReference type="EMBL" id="MCM2576745.1"/>
    </source>
</evidence>
<evidence type="ECO:0000259" key="1">
    <source>
        <dbReference type="PROSITE" id="PS51186"/>
    </source>
</evidence>
<dbReference type="Gene3D" id="3.40.630.30">
    <property type="match status" value="1"/>
</dbReference>